<evidence type="ECO:0000313" key="2">
    <source>
        <dbReference type="Proteomes" id="UP000837857"/>
    </source>
</evidence>
<protein>
    <submittedName>
        <fullName evidence="1">Uncharacterized protein</fullName>
    </submittedName>
</protein>
<keyword evidence="2" id="KW-1185">Reference proteome</keyword>
<evidence type="ECO:0000313" key="1">
    <source>
        <dbReference type="EMBL" id="CAH2042998.1"/>
    </source>
</evidence>
<organism evidence="1 2">
    <name type="scientific">Iphiclides podalirius</name>
    <name type="common">scarce swallowtail</name>
    <dbReference type="NCBI Taxonomy" id="110791"/>
    <lineage>
        <taxon>Eukaryota</taxon>
        <taxon>Metazoa</taxon>
        <taxon>Ecdysozoa</taxon>
        <taxon>Arthropoda</taxon>
        <taxon>Hexapoda</taxon>
        <taxon>Insecta</taxon>
        <taxon>Pterygota</taxon>
        <taxon>Neoptera</taxon>
        <taxon>Endopterygota</taxon>
        <taxon>Lepidoptera</taxon>
        <taxon>Glossata</taxon>
        <taxon>Ditrysia</taxon>
        <taxon>Papilionoidea</taxon>
        <taxon>Papilionidae</taxon>
        <taxon>Papilioninae</taxon>
        <taxon>Iphiclides</taxon>
    </lineage>
</organism>
<proteinExistence type="predicted"/>
<gene>
    <name evidence="1" type="ORF">IPOD504_LOCUS4099</name>
</gene>
<name>A0ABN8HZR2_9NEOP</name>
<sequence>MHNVCTATNFRARFELRLPIECPDALRCIRVPVAAAAAVSPCAVASRAPSPTPTTPCPSHACAPCKSHHLPPFPRPPTPLHPQREEAVRCTACNSSSVARRTGCHAKYAKPLASSHNVMPLHILLYSAINTYDVLYHSLT</sequence>
<feature type="non-terminal residue" evidence="1">
    <location>
        <position position="140"/>
    </location>
</feature>
<dbReference type="Proteomes" id="UP000837857">
    <property type="component" value="Chromosome 15"/>
</dbReference>
<accession>A0ABN8HZR2</accession>
<reference evidence="1" key="1">
    <citation type="submission" date="2022-03" db="EMBL/GenBank/DDBJ databases">
        <authorList>
            <person name="Martin H S."/>
        </authorList>
    </citation>
    <scope>NUCLEOTIDE SEQUENCE</scope>
</reference>
<dbReference type="EMBL" id="OW152827">
    <property type="protein sequence ID" value="CAH2042998.1"/>
    <property type="molecule type" value="Genomic_DNA"/>
</dbReference>